<feature type="domain" description="G-protein coupled receptors family 1 profile" evidence="10">
    <location>
        <begin position="36"/>
        <end position="209"/>
    </location>
</feature>
<evidence type="ECO:0000256" key="2">
    <source>
        <dbReference type="ARBA" id="ARBA00022692"/>
    </source>
</evidence>
<dbReference type="RefSeq" id="XP_013072555.2">
    <property type="nucleotide sequence ID" value="XM_013217101.2"/>
</dbReference>
<evidence type="ECO:0000256" key="8">
    <source>
        <dbReference type="SAM" id="MobiDB-lite"/>
    </source>
</evidence>
<feature type="transmembrane region" description="Helical" evidence="9">
    <location>
        <begin position="93"/>
        <end position="114"/>
    </location>
</feature>
<gene>
    <name evidence="11" type="primary">106059480</name>
</gene>
<feature type="transmembrane region" description="Helical" evidence="9">
    <location>
        <begin position="189"/>
        <end position="213"/>
    </location>
</feature>
<dbReference type="OrthoDB" id="6114318at2759"/>
<dbReference type="Pfam" id="PF00001">
    <property type="entry name" value="7tm_1"/>
    <property type="match status" value="1"/>
</dbReference>
<dbReference type="GO" id="GO:0004930">
    <property type="term" value="F:G protein-coupled receptor activity"/>
    <property type="evidence" value="ECO:0007669"/>
    <property type="project" value="UniProtKB-KW"/>
</dbReference>
<feature type="compositionally biased region" description="Polar residues" evidence="8">
    <location>
        <begin position="448"/>
        <end position="460"/>
    </location>
</feature>
<keyword evidence="2 9" id="KW-0812">Transmembrane</keyword>
<sequence length="775" mass="86326">MEVSTTTPTPNTDHQRTTMLPSIVFLSILSLVGLIGNSLILFVYFRKFPRTSTNVFIVAIACFDLIINVFIIPGELISILHHWDTSPRVFCKVLMYFSAFTFILSAMSLVAVAVARFTQSFKEVKKTMTIRDARFLCLVIIAAALVFATPYAIVNGHHKKILDSIDVSECGVDDAFAADSIWPLANASFLIVLFLTCCLPLLVLYLLICCKVWNRSMSEGRAKVNAAERNNTGDDPRGSLPVVSPRSRSYIKKKPGHSGQTSDDTGQSGDKLGAPNRLDEKGEDNVIEYLDESKEDAREGGIYQARMIRAPTGEKVTVNLSMVRELTVKLKAVQKQVQERQAKESDQETDNGDQVDHSLKEDAFINNNNGKPEKIIPTTKQSTNEEPVQSQSDMKENKDDSKDHQNDLKDLQENHQKDLQDGHQKGLQGDLQSKSLTEDANETDKKFISQSNLNDNQNMSQEQTNNQNLEQNQNDDFTDKNQDEKTSESSKSETGEIEKQQPEKLNLDIPVESAKESENKPDPSSPLPSDFAKAMQWVDITYCQQPDHKVSEADEEGCGDSSVGLMKKGSFMSSRKVSRDNSFLRKHRKLRDALTDTLTRARKTKKDRDDKNGSCIDISDKNNDRISEDVNDTENVDDSLNAVETDATVFNKNETHAADSSVALGDNKQTEIPKNDDSQGSGNDDDGLDKRGLGATTWMLLIASLIFIIVSLPYLALNFTISKSPSAFSSATDTGKSMYNVFIRAHLLNSAVKPIIYTICNAKFRRHCGRIHKHS</sequence>
<reference evidence="11" key="1">
    <citation type="submission" date="2020-05" db="UniProtKB">
        <authorList>
            <consortium name="EnsemblMetazoa"/>
        </authorList>
    </citation>
    <scope>IDENTIFICATION</scope>
    <source>
        <strain evidence="11">BB02</strain>
    </source>
</reference>
<evidence type="ECO:0000256" key="3">
    <source>
        <dbReference type="ARBA" id="ARBA00022989"/>
    </source>
</evidence>
<keyword evidence="6" id="KW-0675">Receptor</keyword>
<dbReference type="PROSITE" id="PS50262">
    <property type="entry name" value="G_PROTEIN_RECEP_F1_2"/>
    <property type="match status" value="1"/>
</dbReference>
<keyword evidence="4" id="KW-0297">G-protein coupled receptor</keyword>
<feature type="region of interest" description="Disordered" evidence="8">
    <location>
        <begin position="227"/>
        <end position="284"/>
    </location>
</feature>
<keyword evidence="7" id="KW-0807">Transducer</keyword>
<comment type="subcellular location">
    <subcellularLocation>
        <location evidence="1">Membrane</location>
        <topology evidence="1">Multi-pass membrane protein</topology>
    </subcellularLocation>
</comment>
<feature type="transmembrane region" description="Helical" evidence="9">
    <location>
        <begin position="20"/>
        <end position="43"/>
    </location>
</feature>
<keyword evidence="5 9" id="KW-0472">Membrane</keyword>
<organism evidence="11 12">
    <name type="scientific">Biomphalaria glabrata</name>
    <name type="common">Bloodfluke planorb</name>
    <name type="synonym">Freshwater snail</name>
    <dbReference type="NCBI Taxonomy" id="6526"/>
    <lineage>
        <taxon>Eukaryota</taxon>
        <taxon>Metazoa</taxon>
        <taxon>Spiralia</taxon>
        <taxon>Lophotrochozoa</taxon>
        <taxon>Mollusca</taxon>
        <taxon>Gastropoda</taxon>
        <taxon>Heterobranchia</taxon>
        <taxon>Euthyneura</taxon>
        <taxon>Panpulmonata</taxon>
        <taxon>Hygrophila</taxon>
        <taxon>Lymnaeoidea</taxon>
        <taxon>Planorbidae</taxon>
        <taxon>Biomphalaria</taxon>
    </lineage>
</organism>
<dbReference type="InterPro" id="IPR000276">
    <property type="entry name" value="GPCR_Rhodpsn"/>
</dbReference>
<evidence type="ECO:0000256" key="1">
    <source>
        <dbReference type="ARBA" id="ARBA00004141"/>
    </source>
</evidence>
<evidence type="ECO:0000259" key="10">
    <source>
        <dbReference type="PROSITE" id="PS50262"/>
    </source>
</evidence>
<dbReference type="Gene3D" id="1.20.1070.10">
    <property type="entry name" value="Rhodopsin 7-helix transmembrane proteins"/>
    <property type="match status" value="2"/>
</dbReference>
<feature type="region of interest" description="Disordered" evidence="8">
    <location>
        <begin position="362"/>
        <end position="530"/>
    </location>
</feature>
<dbReference type="PRINTS" id="PR00237">
    <property type="entry name" value="GPCRRHODOPSN"/>
</dbReference>
<dbReference type="VEuPathDB" id="VectorBase:BGLAX_036291"/>
<feature type="region of interest" description="Disordered" evidence="8">
    <location>
        <begin position="602"/>
        <end position="638"/>
    </location>
</feature>
<feature type="compositionally biased region" description="Basic and acidic residues" evidence="8">
    <location>
        <begin position="393"/>
        <end position="424"/>
    </location>
</feature>
<dbReference type="PANTHER" id="PTHR24238">
    <property type="entry name" value="G-PROTEIN COUPLED RECEPTOR"/>
    <property type="match status" value="1"/>
</dbReference>
<dbReference type="Proteomes" id="UP000076420">
    <property type="component" value="Unassembled WGS sequence"/>
</dbReference>
<dbReference type="CDD" id="cd00637">
    <property type="entry name" value="7tm_classA_rhodopsin-like"/>
    <property type="match status" value="1"/>
</dbReference>
<evidence type="ECO:0000313" key="11">
    <source>
        <dbReference type="EnsemblMetazoa" id="BGLB025096-PA"/>
    </source>
</evidence>
<dbReference type="KEGG" id="bgt:106059480"/>
<accession>A0A2C9KYR5</accession>
<keyword evidence="3 9" id="KW-1133">Transmembrane helix</keyword>
<feature type="compositionally biased region" description="Basic and acidic residues" evidence="8">
    <location>
        <begin position="606"/>
        <end position="628"/>
    </location>
</feature>
<dbReference type="EnsemblMetazoa" id="BGLB025096-RA">
    <property type="protein sequence ID" value="BGLB025096-PA"/>
    <property type="gene ID" value="BGLB025096"/>
</dbReference>
<feature type="region of interest" description="Disordered" evidence="8">
    <location>
        <begin position="658"/>
        <end position="688"/>
    </location>
</feature>
<feature type="compositionally biased region" description="Polar residues" evidence="8">
    <location>
        <begin position="378"/>
        <end position="392"/>
    </location>
</feature>
<feature type="compositionally biased region" description="Polar residues" evidence="8">
    <location>
        <begin position="258"/>
        <end position="268"/>
    </location>
</feature>
<evidence type="ECO:0000256" key="9">
    <source>
        <dbReference type="SAM" id="Phobius"/>
    </source>
</evidence>
<feature type="transmembrane region" description="Helical" evidence="9">
    <location>
        <begin position="55"/>
        <end position="73"/>
    </location>
</feature>
<dbReference type="AlphaFoldDB" id="A0A2C9KYR5"/>
<evidence type="ECO:0000256" key="4">
    <source>
        <dbReference type="ARBA" id="ARBA00023040"/>
    </source>
</evidence>
<dbReference type="VEuPathDB" id="VectorBase:BGLB025096"/>
<evidence type="ECO:0000256" key="7">
    <source>
        <dbReference type="ARBA" id="ARBA00023224"/>
    </source>
</evidence>
<feature type="transmembrane region" description="Helical" evidence="9">
    <location>
        <begin position="698"/>
        <end position="721"/>
    </location>
</feature>
<feature type="compositionally biased region" description="Low complexity" evidence="8">
    <location>
        <begin position="461"/>
        <end position="474"/>
    </location>
</feature>
<evidence type="ECO:0000256" key="5">
    <source>
        <dbReference type="ARBA" id="ARBA00023136"/>
    </source>
</evidence>
<feature type="compositionally biased region" description="Basic and acidic residues" evidence="8">
    <location>
        <begin position="477"/>
        <end position="506"/>
    </location>
</feature>
<dbReference type="InterPro" id="IPR017452">
    <property type="entry name" value="GPCR_Rhodpsn_7TM"/>
</dbReference>
<dbReference type="PANTHER" id="PTHR24238:SF47">
    <property type="entry name" value="ECDYSTEROIDS_DOPAMINE RECEPTOR-RELATED"/>
    <property type="match status" value="1"/>
</dbReference>
<feature type="compositionally biased region" description="Basic and acidic residues" evidence="8">
    <location>
        <begin position="668"/>
        <end position="677"/>
    </location>
</feature>
<dbReference type="EnsemblMetazoa" id="BGLB025096-RB">
    <property type="protein sequence ID" value="BGLB025096-PB"/>
    <property type="gene ID" value="BGLB025096"/>
</dbReference>
<name>A0A2C9KYR5_BIOGL</name>
<evidence type="ECO:0000313" key="12">
    <source>
        <dbReference type="Proteomes" id="UP000076420"/>
    </source>
</evidence>
<evidence type="ECO:0000256" key="6">
    <source>
        <dbReference type="ARBA" id="ARBA00023170"/>
    </source>
</evidence>
<feature type="transmembrane region" description="Helical" evidence="9">
    <location>
        <begin position="741"/>
        <end position="760"/>
    </location>
</feature>
<feature type="transmembrane region" description="Helical" evidence="9">
    <location>
        <begin position="135"/>
        <end position="154"/>
    </location>
</feature>
<dbReference type="GO" id="GO:0016020">
    <property type="term" value="C:membrane"/>
    <property type="evidence" value="ECO:0007669"/>
    <property type="project" value="UniProtKB-SubCell"/>
</dbReference>
<dbReference type="STRING" id="6526.A0A2C9KYR5"/>
<dbReference type="SUPFAM" id="SSF81321">
    <property type="entry name" value="Family A G protein-coupled receptor-like"/>
    <property type="match status" value="2"/>
</dbReference>
<proteinExistence type="predicted"/>
<protein>
    <recommendedName>
        <fullName evidence="10">G-protein coupled receptors family 1 profile domain-containing protein</fullName>
    </recommendedName>
</protein>